<dbReference type="InterPro" id="IPR007527">
    <property type="entry name" value="Znf_SWIM"/>
</dbReference>
<dbReference type="InterPro" id="IPR039903">
    <property type="entry name" value="Zswim2"/>
</dbReference>
<dbReference type="PROSITE" id="PS50966">
    <property type="entry name" value="ZF_SWIM"/>
    <property type="match status" value="1"/>
</dbReference>
<accession>A0A813VN75</accession>
<sequence length="313" mass="35658">MNSSSTSTRTSKRKRTVAPKQTALPPPKAKKPRVQTQTEKRLKRYRPSATSAVRVRIERALSQRLYLIAQTHTSDDEISREYKVLGQTGNVYDVVISRMPTCNCPDALRNSLCKHILFVMHRVLKVHRKSPLLYQQALLTSELHDIFAKADSLHSAIDSNVLAEQTVREMYQRTTGKEGLVLDQASTTATIPTSDNRKPLDSQDCPICFEQMSEDEQLTYCTAYCGNNIHQVCIDKWKEAKQRVKEDVTCPLCRAIWKDKYLTSTTAQTFSSKGQSGHGNYLNLAEFSTAHQDLTDAYTDNTYHQESRWGSYW</sequence>
<dbReference type="InterPro" id="IPR001841">
    <property type="entry name" value="Znf_RING"/>
</dbReference>
<evidence type="ECO:0000256" key="4">
    <source>
        <dbReference type="SAM" id="MobiDB-lite"/>
    </source>
</evidence>
<evidence type="ECO:0000313" key="10">
    <source>
        <dbReference type="EMBL" id="CAF4114895.1"/>
    </source>
</evidence>
<keyword evidence="2" id="KW-0862">Zinc</keyword>
<dbReference type="GO" id="GO:0008270">
    <property type="term" value="F:zinc ion binding"/>
    <property type="evidence" value="ECO:0007669"/>
    <property type="project" value="UniProtKB-KW"/>
</dbReference>
<dbReference type="Proteomes" id="UP000677228">
    <property type="component" value="Unassembled WGS sequence"/>
</dbReference>
<keyword evidence="1 3" id="KW-0479">Metal-binding</keyword>
<evidence type="ECO:0000256" key="2">
    <source>
        <dbReference type="ARBA" id="ARBA00022833"/>
    </source>
</evidence>
<gene>
    <name evidence="7" type="ORF">GPM918_LOCUS5935</name>
    <name evidence="8" type="ORF">OVA965_LOCUS28831</name>
    <name evidence="9" type="ORF">SRO942_LOCUS5935</name>
    <name evidence="10" type="ORF">TMI583_LOCUS29592</name>
</gene>
<name>A0A813VN75_9BILA</name>
<dbReference type="CDD" id="cd16494">
    <property type="entry name" value="RING-CH-C4HC3_ZSWM2"/>
    <property type="match status" value="1"/>
</dbReference>
<evidence type="ECO:0000256" key="1">
    <source>
        <dbReference type="ARBA" id="ARBA00022771"/>
    </source>
</evidence>
<evidence type="ECO:0000313" key="8">
    <source>
        <dbReference type="EMBL" id="CAF1307678.1"/>
    </source>
</evidence>
<evidence type="ECO:0000259" key="5">
    <source>
        <dbReference type="PROSITE" id="PS50089"/>
    </source>
</evidence>
<evidence type="ECO:0000256" key="3">
    <source>
        <dbReference type="PROSITE-ProRule" id="PRU00175"/>
    </source>
</evidence>
<keyword evidence="1 3" id="KW-0863">Zinc-finger</keyword>
<evidence type="ECO:0000313" key="9">
    <source>
        <dbReference type="EMBL" id="CAF3635943.1"/>
    </source>
</evidence>
<dbReference type="Proteomes" id="UP000663829">
    <property type="component" value="Unassembled WGS sequence"/>
</dbReference>
<feature type="domain" description="SWIM-type" evidence="6">
    <location>
        <begin position="92"/>
        <end position="124"/>
    </location>
</feature>
<dbReference type="EMBL" id="CAJNOK010019897">
    <property type="protein sequence ID" value="CAF1307678.1"/>
    <property type="molecule type" value="Genomic_DNA"/>
</dbReference>
<dbReference type="SUPFAM" id="SSF57850">
    <property type="entry name" value="RING/U-box"/>
    <property type="match status" value="1"/>
</dbReference>
<dbReference type="Pfam" id="PF13639">
    <property type="entry name" value="zf-RING_2"/>
    <property type="match status" value="1"/>
</dbReference>
<dbReference type="Proteomes" id="UP000681722">
    <property type="component" value="Unassembled WGS sequence"/>
</dbReference>
<dbReference type="EMBL" id="CAJNOQ010000886">
    <property type="protein sequence ID" value="CAF0848286.1"/>
    <property type="molecule type" value="Genomic_DNA"/>
</dbReference>
<dbReference type="InterPro" id="IPR013083">
    <property type="entry name" value="Znf_RING/FYVE/PHD"/>
</dbReference>
<dbReference type="AlphaFoldDB" id="A0A813VN75"/>
<dbReference type="PROSITE" id="PS50089">
    <property type="entry name" value="ZF_RING_2"/>
    <property type="match status" value="1"/>
</dbReference>
<evidence type="ECO:0000313" key="11">
    <source>
        <dbReference type="Proteomes" id="UP000663829"/>
    </source>
</evidence>
<organism evidence="7 11">
    <name type="scientific">Didymodactylos carnosus</name>
    <dbReference type="NCBI Taxonomy" id="1234261"/>
    <lineage>
        <taxon>Eukaryota</taxon>
        <taxon>Metazoa</taxon>
        <taxon>Spiralia</taxon>
        <taxon>Gnathifera</taxon>
        <taxon>Rotifera</taxon>
        <taxon>Eurotatoria</taxon>
        <taxon>Bdelloidea</taxon>
        <taxon>Philodinida</taxon>
        <taxon>Philodinidae</taxon>
        <taxon>Didymodactylos</taxon>
    </lineage>
</organism>
<dbReference type="EMBL" id="CAJOBC010000886">
    <property type="protein sequence ID" value="CAF3635943.1"/>
    <property type="molecule type" value="Genomic_DNA"/>
</dbReference>
<dbReference type="GO" id="GO:0061630">
    <property type="term" value="F:ubiquitin protein ligase activity"/>
    <property type="evidence" value="ECO:0007669"/>
    <property type="project" value="InterPro"/>
</dbReference>
<dbReference type="OrthoDB" id="9986428at2759"/>
<dbReference type="SMART" id="SM00184">
    <property type="entry name" value="RING"/>
    <property type="match status" value="1"/>
</dbReference>
<dbReference type="EMBL" id="CAJOBA010041479">
    <property type="protein sequence ID" value="CAF4114895.1"/>
    <property type="molecule type" value="Genomic_DNA"/>
</dbReference>
<protein>
    <submittedName>
        <fullName evidence="7">Uncharacterized protein</fullName>
    </submittedName>
</protein>
<feature type="region of interest" description="Disordered" evidence="4">
    <location>
        <begin position="1"/>
        <end position="47"/>
    </location>
</feature>
<dbReference type="PANTHER" id="PTHR21540">
    <property type="entry name" value="RING FINGER AND SWIM DOMAIN-CONTAINING PROTEIN 2"/>
    <property type="match status" value="1"/>
</dbReference>
<reference evidence="7" key="1">
    <citation type="submission" date="2021-02" db="EMBL/GenBank/DDBJ databases">
        <authorList>
            <person name="Nowell W R."/>
        </authorList>
    </citation>
    <scope>NUCLEOTIDE SEQUENCE</scope>
</reference>
<proteinExistence type="predicted"/>
<feature type="domain" description="RING-type" evidence="5">
    <location>
        <begin position="205"/>
        <end position="254"/>
    </location>
</feature>
<dbReference type="Proteomes" id="UP000682733">
    <property type="component" value="Unassembled WGS sequence"/>
</dbReference>
<comment type="caution">
    <text evidence="7">The sequence shown here is derived from an EMBL/GenBank/DDBJ whole genome shotgun (WGS) entry which is preliminary data.</text>
</comment>
<dbReference type="Gene3D" id="3.30.40.10">
    <property type="entry name" value="Zinc/RING finger domain, C3HC4 (zinc finger)"/>
    <property type="match status" value="1"/>
</dbReference>
<dbReference type="Pfam" id="PF04434">
    <property type="entry name" value="SWIM"/>
    <property type="match status" value="1"/>
</dbReference>
<keyword evidence="11" id="KW-1185">Reference proteome</keyword>
<evidence type="ECO:0000259" key="6">
    <source>
        <dbReference type="PROSITE" id="PS50966"/>
    </source>
</evidence>
<dbReference type="PANTHER" id="PTHR21540:SF0">
    <property type="entry name" value="PHD FAMILY PROTEIN"/>
    <property type="match status" value="1"/>
</dbReference>
<evidence type="ECO:0000313" key="7">
    <source>
        <dbReference type="EMBL" id="CAF0848286.1"/>
    </source>
</evidence>